<sequence>MQQAWQTNT</sequence>
<evidence type="ECO:0000313" key="1">
    <source>
        <dbReference type="EMBL" id="CAF4345807.1"/>
    </source>
</evidence>
<name>A0A820KKG4_9BILA</name>
<proteinExistence type="predicted"/>
<reference evidence="1" key="1">
    <citation type="submission" date="2021-02" db="EMBL/GenBank/DDBJ databases">
        <authorList>
            <person name="Nowell W R."/>
        </authorList>
    </citation>
    <scope>NUCLEOTIDE SEQUENCE</scope>
</reference>
<organism evidence="1 2">
    <name type="scientific">Adineta steineri</name>
    <dbReference type="NCBI Taxonomy" id="433720"/>
    <lineage>
        <taxon>Eukaryota</taxon>
        <taxon>Metazoa</taxon>
        <taxon>Spiralia</taxon>
        <taxon>Gnathifera</taxon>
        <taxon>Rotifera</taxon>
        <taxon>Eurotatoria</taxon>
        <taxon>Bdelloidea</taxon>
        <taxon>Adinetida</taxon>
        <taxon>Adinetidae</taxon>
        <taxon>Adineta</taxon>
    </lineage>
</organism>
<dbReference type="Proteomes" id="UP000663844">
    <property type="component" value="Unassembled WGS sequence"/>
</dbReference>
<accession>A0A820KKG4</accession>
<dbReference type="EMBL" id="CAJOAZ010020395">
    <property type="protein sequence ID" value="CAF4345807.1"/>
    <property type="molecule type" value="Genomic_DNA"/>
</dbReference>
<protein>
    <submittedName>
        <fullName evidence="1">Uncharacterized protein</fullName>
    </submittedName>
</protein>
<evidence type="ECO:0000313" key="2">
    <source>
        <dbReference type="Proteomes" id="UP000663844"/>
    </source>
</evidence>
<comment type="caution">
    <text evidence="1">The sequence shown here is derived from an EMBL/GenBank/DDBJ whole genome shotgun (WGS) entry which is preliminary data.</text>
</comment>
<feature type="non-terminal residue" evidence="1">
    <location>
        <position position="9"/>
    </location>
</feature>
<gene>
    <name evidence="1" type="ORF">OXD698_LOCUS48491</name>
</gene>